<evidence type="ECO:0000313" key="2">
    <source>
        <dbReference type="Proteomes" id="UP000284824"/>
    </source>
</evidence>
<dbReference type="Proteomes" id="UP000284824">
    <property type="component" value="Unassembled WGS sequence"/>
</dbReference>
<evidence type="ECO:0000313" key="1">
    <source>
        <dbReference type="EMBL" id="RVX42732.1"/>
    </source>
</evidence>
<comment type="caution">
    <text evidence="1">The sequence shown here is derived from an EMBL/GenBank/DDBJ whole genome shotgun (WGS) entry which is preliminary data.</text>
</comment>
<dbReference type="AlphaFoldDB" id="A0A438MAH8"/>
<dbReference type="EMBL" id="SAUN01000001">
    <property type="protein sequence ID" value="RVX42732.1"/>
    <property type="molecule type" value="Genomic_DNA"/>
</dbReference>
<reference evidence="1 2" key="1">
    <citation type="submission" date="2019-01" db="EMBL/GenBank/DDBJ databases">
        <title>Sequencing the genomes of 1000 actinobacteria strains.</title>
        <authorList>
            <person name="Klenk H.-P."/>
        </authorList>
    </citation>
    <scope>NUCLEOTIDE SEQUENCE [LARGE SCALE GENOMIC DNA]</scope>
    <source>
        <strain evidence="1 2">DSM 43925</strain>
    </source>
</reference>
<protein>
    <submittedName>
        <fullName evidence="1">Uncharacterized protein</fullName>
    </submittedName>
</protein>
<gene>
    <name evidence="1" type="ORF">EDD27_5385</name>
</gene>
<name>A0A438MAH8_9ACTN</name>
<organism evidence="1 2">
    <name type="scientific">Nonomuraea polychroma</name>
    <dbReference type="NCBI Taxonomy" id="46176"/>
    <lineage>
        <taxon>Bacteria</taxon>
        <taxon>Bacillati</taxon>
        <taxon>Actinomycetota</taxon>
        <taxon>Actinomycetes</taxon>
        <taxon>Streptosporangiales</taxon>
        <taxon>Streptosporangiaceae</taxon>
        <taxon>Nonomuraea</taxon>
    </lineage>
</organism>
<keyword evidence="2" id="KW-1185">Reference proteome</keyword>
<accession>A0A438MAH8</accession>
<proteinExistence type="predicted"/>
<sequence>MKRAASDMAETAFAVILGDYPESRRGGSSGRGAGGHVVLRSRILAAFLWLLSRVDDYYGKPAIGARATYLFSVCSQARPTLVSGVSTRKRGRDSG</sequence>